<dbReference type="AlphaFoldDB" id="A0A6C0JTU9"/>
<organism evidence="1">
    <name type="scientific">viral metagenome</name>
    <dbReference type="NCBI Taxonomy" id="1070528"/>
    <lineage>
        <taxon>unclassified sequences</taxon>
        <taxon>metagenomes</taxon>
        <taxon>organismal metagenomes</taxon>
    </lineage>
</organism>
<evidence type="ECO:0000313" key="1">
    <source>
        <dbReference type="EMBL" id="QHU09185.1"/>
    </source>
</evidence>
<protein>
    <submittedName>
        <fullName evidence="1">Uncharacterized protein</fullName>
    </submittedName>
</protein>
<sequence length="99" mass="11897">MSMQTNELTTRIINLQNNQYKFVPDTCPDEITFDMLNKELRPETEYKDSKQNRDILWKSYYIVCLSPDPFGFYIETHELKNINSNTMIPWYTMPSKRMS</sequence>
<dbReference type="EMBL" id="MN740705">
    <property type="protein sequence ID" value="QHU09185.1"/>
    <property type="molecule type" value="Genomic_DNA"/>
</dbReference>
<proteinExistence type="predicted"/>
<name>A0A6C0JTU9_9ZZZZ</name>
<reference evidence="1" key="1">
    <citation type="journal article" date="2020" name="Nature">
        <title>Giant virus diversity and host interactions through global metagenomics.</title>
        <authorList>
            <person name="Schulz F."/>
            <person name="Roux S."/>
            <person name="Paez-Espino D."/>
            <person name="Jungbluth S."/>
            <person name="Walsh D.A."/>
            <person name="Denef V.J."/>
            <person name="McMahon K.D."/>
            <person name="Konstantinidis K.T."/>
            <person name="Eloe-Fadrosh E.A."/>
            <person name="Kyrpides N.C."/>
            <person name="Woyke T."/>
        </authorList>
    </citation>
    <scope>NUCLEOTIDE SEQUENCE</scope>
    <source>
        <strain evidence="1">GVMAG-S-1074260-58</strain>
    </source>
</reference>
<accession>A0A6C0JTU9</accession>